<dbReference type="EMBL" id="JADFTS010000002">
    <property type="protein sequence ID" value="KAF9623132.1"/>
    <property type="molecule type" value="Genomic_DNA"/>
</dbReference>
<name>A0A835IVP3_9MAGN</name>
<protein>
    <submittedName>
        <fullName evidence="1">Uncharacterized protein</fullName>
    </submittedName>
</protein>
<reference evidence="1 2" key="1">
    <citation type="submission" date="2020-10" db="EMBL/GenBank/DDBJ databases">
        <title>The Coptis chinensis genome and diversification of protoberbering-type alkaloids.</title>
        <authorList>
            <person name="Wang B."/>
            <person name="Shu S."/>
            <person name="Song C."/>
            <person name="Liu Y."/>
        </authorList>
    </citation>
    <scope>NUCLEOTIDE SEQUENCE [LARGE SCALE GENOMIC DNA]</scope>
    <source>
        <strain evidence="1">HL-2020</strain>
        <tissue evidence="1">Leaf</tissue>
    </source>
</reference>
<comment type="caution">
    <text evidence="1">The sequence shown here is derived from an EMBL/GenBank/DDBJ whole genome shotgun (WGS) entry which is preliminary data.</text>
</comment>
<organism evidence="1 2">
    <name type="scientific">Coptis chinensis</name>
    <dbReference type="NCBI Taxonomy" id="261450"/>
    <lineage>
        <taxon>Eukaryota</taxon>
        <taxon>Viridiplantae</taxon>
        <taxon>Streptophyta</taxon>
        <taxon>Embryophyta</taxon>
        <taxon>Tracheophyta</taxon>
        <taxon>Spermatophyta</taxon>
        <taxon>Magnoliopsida</taxon>
        <taxon>Ranunculales</taxon>
        <taxon>Ranunculaceae</taxon>
        <taxon>Coptidoideae</taxon>
        <taxon>Coptis</taxon>
    </lineage>
</organism>
<dbReference type="AlphaFoldDB" id="A0A835IVP3"/>
<dbReference type="OrthoDB" id="191139at2759"/>
<evidence type="ECO:0000313" key="1">
    <source>
        <dbReference type="EMBL" id="KAF9623132.1"/>
    </source>
</evidence>
<dbReference type="Proteomes" id="UP000631114">
    <property type="component" value="Unassembled WGS sequence"/>
</dbReference>
<keyword evidence="2" id="KW-1185">Reference proteome</keyword>
<proteinExistence type="predicted"/>
<accession>A0A835IVP3</accession>
<sequence>MLQAFNNIRRETVLCSHLFMRACLQMDMLLVCNTIRPGSKSSLSLALIPRYFICQFQFFKQLNILDVLVKWHWILESTKPFTGDGESQANIVRQLIGVHEKPGTVWDKVAGIPHQMDMELLSPPTVAAIFGFIF</sequence>
<evidence type="ECO:0000313" key="2">
    <source>
        <dbReference type="Proteomes" id="UP000631114"/>
    </source>
</evidence>
<gene>
    <name evidence="1" type="ORF">IFM89_037648</name>
</gene>